<feature type="region of interest" description="Disordered" evidence="1">
    <location>
        <begin position="1"/>
        <end position="22"/>
    </location>
</feature>
<dbReference type="EMBL" id="QGKY02000089">
    <property type="protein sequence ID" value="KAF2614477.1"/>
    <property type="molecule type" value="Genomic_DNA"/>
</dbReference>
<dbReference type="AlphaFoldDB" id="A0A8S9M7N4"/>
<evidence type="ECO:0000313" key="2">
    <source>
        <dbReference type="EMBL" id="KAF2614477.1"/>
    </source>
</evidence>
<organism evidence="2">
    <name type="scientific">Brassica cretica</name>
    <name type="common">Mustard</name>
    <dbReference type="NCBI Taxonomy" id="69181"/>
    <lineage>
        <taxon>Eukaryota</taxon>
        <taxon>Viridiplantae</taxon>
        <taxon>Streptophyta</taxon>
        <taxon>Embryophyta</taxon>
        <taxon>Tracheophyta</taxon>
        <taxon>Spermatophyta</taxon>
        <taxon>Magnoliopsida</taxon>
        <taxon>eudicotyledons</taxon>
        <taxon>Gunneridae</taxon>
        <taxon>Pentapetalae</taxon>
        <taxon>rosids</taxon>
        <taxon>malvids</taxon>
        <taxon>Brassicales</taxon>
        <taxon>Brassicaceae</taxon>
        <taxon>Brassiceae</taxon>
        <taxon>Brassica</taxon>
    </lineage>
</organism>
<name>A0A8S9M7N4_BRACR</name>
<protein>
    <submittedName>
        <fullName evidence="2">Uncharacterized protein</fullName>
    </submittedName>
</protein>
<reference evidence="2" key="1">
    <citation type="submission" date="2019-12" db="EMBL/GenBank/DDBJ databases">
        <title>Genome sequencing and annotation of Brassica cretica.</title>
        <authorList>
            <person name="Studholme D.J."/>
            <person name="Sarris P.F."/>
        </authorList>
    </citation>
    <scope>NUCLEOTIDE SEQUENCE</scope>
    <source>
        <strain evidence="2">PFS-102/07</strain>
        <tissue evidence="2">Leaf</tissue>
    </source>
</reference>
<feature type="compositionally biased region" description="Basic residues" evidence="1">
    <location>
        <begin position="1"/>
        <end position="14"/>
    </location>
</feature>
<comment type="caution">
    <text evidence="2">The sequence shown here is derived from an EMBL/GenBank/DDBJ whole genome shotgun (WGS) entry which is preliminary data.</text>
</comment>
<evidence type="ECO:0000256" key="1">
    <source>
        <dbReference type="SAM" id="MobiDB-lite"/>
    </source>
</evidence>
<gene>
    <name evidence="2" type="ORF">F2Q70_00007879</name>
</gene>
<sequence length="72" mass="7999">MSPRRIPLRLSHRNRSGERLRENTALPSALALRPASDFKRRTRRLSSLSPLRVSLPVSPSPSALSIVSSIEP</sequence>
<proteinExistence type="predicted"/>
<accession>A0A8S9M7N4</accession>